<accession>A0A0F8Y146</accession>
<gene>
    <name evidence="1" type="ORF">LCGC14_2955410</name>
</gene>
<reference evidence="1" key="1">
    <citation type="journal article" date="2015" name="Nature">
        <title>Complex archaea that bridge the gap between prokaryotes and eukaryotes.</title>
        <authorList>
            <person name="Spang A."/>
            <person name="Saw J.H."/>
            <person name="Jorgensen S.L."/>
            <person name="Zaremba-Niedzwiedzka K."/>
            <person name="Martijn J."/>
            <person name="Lind A.E."/>
            <person name="van Eijk R."/>
            <person name="Schleper C."/>
            <person name="Guy L."/>
            <person name="Ettema T.J."/>
        </authorList>
    </citation>
    <scope>NUCLEOTIDE SEQUENCE</scope>
</reference>
<proteinExistence type="predicted"/>
<sequence length="74" mass="7973">MGNTNCCHEHIGEDTPAILNEIPALKEALDRIKHELGVPSGDYPAPVANAWYIADAALRGHRFAEGDETYASPA</sequence>
<dbReference type="AlphaFoldDB" id="A0A0F8Y146"/>
<evidence type="ECO:0000313" key="1">
    <source>
        <dbReference type="EMBL" id="KKK67305.1"/>
    </source>
</evidence>
<dbReference type="EMBL" id="LAZR01059680">
    <property type="protein sequence ID" value="KKK67305.1"/>
    <property type="molecule type" value="Genomic_DNA"/>
</dbReference>
<protein>
    <submittedName>
        <fullName evidence="1">Uncharacterized protein</fullName>
    </submittedName>
</protein>
<comment type="caution">
    <text evidence="1">The sequence shown here is derived from an EMBL/GenBank/DDBJ whole genome shotgun (WGS) entry which is preliminary data.</text>
</comment>
<organism evidence="1">
    <name type="scientific">marine sediment metagenome</name>
    <dbReference type="NCBI Taxonomy" id="412755"/>
    <lineage>
        <taxon>unclassified sequences</taxon>
        <taxon>metagenomes</taxon>
        <taxon>ecological metagenomes</taxon>
    </lineage>
</organism>
<name>A0A0F8Y146_9ZZZZ</name>